<dbReference type="AlphaFoldDB" id="A0A0G1RM46"/>
<gene>
    <name evidence="1" type="ORF">UX80_C0005G0021</name>
</gene>
<dbReference type="Proteomes" id="UP000034307">
    <property type="component" value="Unassembled WGS sequence"/>
</dbReference>
<reference evidence="1 2" key="1">
    <citation type="journal article" date="2015" name="Nature">
        <title>rRNA introns, odd ribosomes, and small enigmatic genomes across a large radiation of phyla.</title>
        <authorList>
            <person name="Brown C.T."/>
            <person name="Hug L.A."/>
            <person name="Thomas B.C."/>
            <person name="Sharon I."/>
            <person name="Castelle C.J."/>
            <person name="Singh A."/>
            <person name="Wilkins M.J."/>
            <person name="Williams K.H."/>
            <person name="Banfield J.F."/>
        </authorList>
    </citation>
    <scope>NUCLEOTIDE SEQUENCE [LARGE SCALE GENOMIC DNA]</scope>
</reference>
<accession>A0A0G1RM46</accession>
<evidence type="ECO:0000313" key="2">
    <source>
        <dbReference type="Proteomes" id="UP000034307"/>
    </source>
</evidence>
<organism evidence="1 2">
    <name type="scientific">Candidatus Amesbacteria bacterium GW2011_GWA2_47_11b</name>
    <dbReference type="NCBI Taxonomy" id="1618358"/>
    <lineage>
        <taxon>Bacteria</taxon>
        <taxon>Candidatus Amesiibacteriota</taxon>
    </lineage>
</organism>
<proteinExistence type="predicted"/>
<sequence length="95" mass="10826">MDIVTLQVPMHKSLRDTAAAVAADYGFSSLQEAVRIYLSKLAKRQLSVSITEEPTVRLSKKNERRYLKMEADFRAGRNFKTANSLDEFFAQLEGR</sequence>
<evidence type="ECO:0000313" key="1">
    <source>
        <dbReference type="EMBL" id="KKU58201.1"/>
    </source>
</evidence>
<name>A0A0G1RM46_9BACT</name>
<protein>
    <submittedName>
        <fullName evidence="1">Uncharacterized protein</fullName>
    </submittedName>
</protein>
<dbReference type="STRING" id="1618358.UX80_C0005G0021"/>
<dbReference type="EMBL" id="LCNO01000005">
    <property type="protein sequence ID" value="KKU58201.1"/>
    <property type="molecule type" value="Genomic_DNA"/>
</dbReference>
<comment type="caution">
    <text evidence="1">The sequence shown here is derived from an EMBL/GenBank/DDBJ whole genome shotgun (WGS) entry which is preliminary data.</text>
</comment>